<comment type="caution">
    <text evidence="2">The sequence shown here is derived from an EMBL/GenBank/DDBJ whole genome shotgun (WGS) entry which is preliminary data.</text>
</comment>
<feature type="transmembrane region" description="Helical" evidence="1">
    <location>
        <begin position="16"/>
        <end position="34"/>
    </location>
</feature>
<protein>
    <recommendedName>
        <fullName evidence="4">PH domain-containing protein</fullName>
    </recommendedName>
</protein>
<keyword evidence="1" id="KW-0472">Membrane</keyword>
<dbReference type="EMBL" id="JALIEB010000022">
    <property type="protein sequence ID" value="MCV3273921.1"/>
    <property type="molecule type" value="Genomic_DNA"/>
</dbReference>
<accession>A0ABT3BK28</accession>
<name>A0ABT3BK28_9RHOB</name>
<evidence type="ECO:0000256" key="1">
    <source>
        <dbReference type="SAM" id="Phobius"/>
    </source>
</evidence>
<keyword evidence="1" id="KW-1133">Transmembrane helix</keyword>
<keyword evidence="3" id="KW-1185">Reference proteome</keyword>
<dbReference type="Proteomes" id="UP001208690">
    <property type="component" value="Unassembled WGS sequence"/>
</dbReference>
<evidence type="ECO:0000313" key="2">
    <source>
        <dbReference type="EMBL" id="MCV3273921.1"/>
    </source>
</evidence>
<dbReference type="RefSeq" id="WP_263846124.1">
    <property type="nucleotide sequence ID" value="NZ_JALIEB010000022.1"/>
</dbReference>
<keyword evidence="1" id="KW-0812">Transmembrane</keyword>
<gene>
    <name evidence="2" type="ORF">MUB52_21005</name>
</gene>
<reference evidence="2 3" key="1">
    <citation type="submission" date="2022-04" db="EMBL/GenBank/DDBJ databases">
        <title>Roseobacter sp. WL0113 is a bacterium isolated from neritic sediment.</title>
        <authorList>
            <person name="Wang L."/>
            <person name="He W."/>
            <person name="Zhang D.-F."/>
        </authorList>
    </citation>
    <scope>NUCLEOTIDE SEQUENCE [LARGE SCALE GENOMIC DNA]</scope>
    <source>
        <strain evidence="2 3">WL0113</strain>
    </source>
</reference>
<evidence type="ECO:0008006" key="4">
    <source>
        <dbReference type="Google" id="ProtNLM"/>
    </source>
</evidence>
<proteinExistence type="predicted"/>
<sequence>MAAEPFTYHRQGRSRITLCSLLAVWAALLLAIIAVDAAPWLMAIIALFTLPAVWELLTNPAAGLRMDARGITWFSGKREVDVSWNEVDHIRLDTRLDFSVRATAVLRGGRKLRLPYEATPPHQAFEAALQDLGVRTERHHFSLVG</sequence>
<evidence type="ECO:0000313" key="3">
    <source>
        <dbReference type="Proteomes" id="UP001208690"/>
    </source>
</evidence>
<organism evidence="2 3">
    <name type="scientific">Roseobacter sinensis</name>
    <dbReference type="NCBI Taxonomy" id="2931391"/>
    <lineage>
        <taxon>Bacteria</taxon>
        <taxon>Pseudomonadati</taxon>
        <taxon>Pseudomonadota</taxon>
        <taxon>Alphaproteobacteria</taxon>
        <taxon>Rhodobacterales</taxon>
        <taxon>Roseobacteraceae</taxon>
        <taxon>Roseobacter</taxon>
    </lineage>
</organism>